<name>A0A917TNI7_9BACI</name>
<accession>A0A917TNI7</accession>
<dbReference type="GO" id="GO:0005737">
    <property type="term" value="C:cytoplasm"/>
    <property type="evidence" value="ECO:0007669"/>
    <property type="project" value="UniProtKB-SubCell"/>
</dbReference>
<comment type="caution">
    <text evidence="2">Once thought to be involved in copper homeostasis, experiments in E.coli have shown this is not the case.</text>
</comment>
<dbReference type="GO" id="GO:0005507">
    <property type="term" value="F:copper ion binding"/>
    <property type="evidence" value="ECO:0007669"/>
    <property type="project" value="TreeGrafter"/>
</dbReference>
<comment type="subcellular location">
    <subcellularLocation>
        <location evidence="2">Cytoplasm</location>
    </subcellularLocation>
</comment>
<dbReference type="InterPro" id="IPR036822">
    <property type="entry name" value="CutC-like_dom_sf"/>
</dbReference>
<gene>
    <name evidence="2" type="primary">cutC</name>
    <name evidence="3" type="ORF">GCM10011351_15880</name>
</gene>
<keyword evidence="4" id="KW-1185">Reference proteome</keyword>
<dbReference type="OrthoDB" id="9815677at2"/>
<evidence type="ECO:0000313" key="3">
    <source>
        <dbReference type="EMBL" id="GGM30557.1"/>
    </source>
</evidence>
<evidence type="ECO:0000313" key="4">
    <source>
        <dbReference type="Proteomes" id="UP000618460"/>
    </source>
</evidence>
<sequence length="222" mass="24328">MIVEVIATTVEDAIVCELNGADRIELISSIKEGGLTPSYGLIKQVVEQVEIPVHVMVRPHSYSFCYSKQDIKIMLEDIKQIRKLGASGIVVGALTKEHQIDIATVDRLLSEVGELNVTFHRAFDEVLDQEVELTKLFRFSQINRVLTSGGKPNVIEGAAQLQKLVQLTNDKQLTILAGGGVTHKNVDSLIAKTGIKEVHVGSGARFSSQAQNPIDPNLLMQF</sequence>
<comment type="caution">
    <text evidence="3">The sequence shown here is derived from an EMBL/GenBank/DDBJ whole genome shotgun (WGS) entry which is preliminary data.</text>
</comment>
<dbReference type="HAMAP" id="MF_00795">
    <property type="entry name" value="CutC"/>
    <property type="match status" value="1"/>
</dbReference>
<comment type="similarity">
    <text evidence="1 2">Belongs to the CutC family.</text>
</comment>
<reference evidence="3" key="1">
    <citation type="journal article" date="2014" name="Int. J. Syst. Evol. Microbiol.">
        <title>Complete genome sequence of Corynebacterium casei LMG S-19264T (=DSM 44701T), isolated from a smear-ripened cheese.</title>
        <authorList>
            <consortium name="US DOE Joint Genome Institute (JGI-PGF)"/>
            <person name="Walter F."/>
            <person name="Albersmeier A."/>
            <person name="Kalinowski J."/>
            <person name="Ruckert C."/>
        </authorList>
    </citation>
    <scope>NUCLEOTIDE SEQUENCE</scope>
    <source>
        <strain evidence="3">CGMCC 1.6333</strain>
    </source>
</reference>
<protein>
    <recommendedName>
        <fullName evidence="2">PF03932 family protein CutC</fullName>
    </recommendedName>
</protein>
<dbReference type="EMBL" id="BMLG01000006">
    <property type="protein sequence ID" value="GGM30557.1"/>
    <property type="molecule type" value="Genomic_DNA"/>
</dbReference>
<dbReference type="InterPro" id="IPR005627">
    <property type="entry name" value="CutC-like"/>
</dbReference>
<evidence type="ECO:0000256" key="1">
    <source>
        <dbReference type="ARBA" id="ARBA00007768"/>
    </source>
</evidence>
<dbReference type="AlphaFoldDB" id="A0A917TNI7"/>
<dbReference type="PANTHER" id="PTHR12598">
    <property type="entry name" value="COPPER HOMEOSTASIS PROTEIN CUTC"/>
    <property type="match status" value="1"/>
</dbReference>
<reference evidence="3" key="2">
    <citation type="submission" date="2020-09" db="EMBL/GenBank/DDBJ databases">
        <authorList>
            <person name="Sun Q."/>
            <person name="Zhou Y."/>
        </authorList>
    </citation>
    <scope>NUCLEOTIDE SEQUENCE</scope>
    <source>
        <strain evidence="3">CGMCC 1.6333</strain>
    </source>
</reference>
<dbReference type="Gene3D" id="3.20.20.380">
    <property type="entry name" value="Copper homeostasis (CutC) domain"/>
    <property type="match status" value="1"/>
</dbReference>
<organism evidence="3 4">
    <name type="scientific">Paraliobacillus quinghaiensis</name>
    <dbReference type="NCBI Taxonomy" id="470815"/>
    <lineage>
        <taxon>Bacteria</taxon>
        <taxon>Bacillati</taxon>
        <taxon>Bacillota</taxon>
        <taxon>Bacilli</taxon>
        <taxon>Bacillales</taxon>
        <taxon>Bacillaceae</taxon>
        <taxon>Paraliobacillus</taxon>
    </lineage>
</organism>
<dbReference type="Proteomes" id="UP000618460">
    <property type="component" value="Unassembled WGS sequence"/>
</dbReference>
<evidence type="ECO:0000256" key="2">
    <source>
        <dbReference type="HAMAP-Rule" id="MF_00795"/>
    </source>
</evidence>
<dbReference type="SUPFAM" id="SSF110395">
    <property type="entry name" value="CutC-like"/>
    <property type="match status" value="1"/>
</dbReference>
<proteinExistence type="inferred from homology"/>
<keyword evidence="2" id="KW-0963">Cytoplasm</keyword>
<dbReference type="Pfam" id="PF03932">
    <property type="entry name" value="CutC"/>
    <property type="match status" value="1"/>
</dbReference>
<dbReference type="RefSeq" id="WP_117154086.1">
    <property type="nucleotide sequence ID" value="NZ_BMLG01000006.1"/>
</dbReference>
<dbReference type="PANTHER" id="PTHR12598:SF0">
    <property type="entry name" value="COPPER HOMEOSTASIS PROTEIN CUTC HOMOLOG"/>
    <property type="match status" value="1"/>
</dbReference>